<keyword evidence="17" id="KW-1185">Reference proteome</keyword>
<dbReference type="GO" id="GO:0004674">
    <property type="term" value="F:protein serine/threonine kinase activity"/>
    <property type="evidence" value="ECO:0007669"/>
    <property type="project" value="UniProtKB-KW"/>
</dbReference>
<dbReference type="GO" id="GO:0000776">
    <property type="term" value="C:kinetochore"/>
    <property type="evidence" value="ECO:0007669"/>
    <property type="project" value="TreeGrafter"/>
</dbReference>
<evidence type="ECO:0000256" key="12">
    <source>
        <dbReference type="RuleBase" id="RU361162"/>
    </source>
</evidence>
<evidence type="ECO:0000256" key="4">
    <source>
        <dbReference type="ARBA" id="ARBA00022679"/>
    </source>
</evidence>
<gene>
    <name evidence="16" type="ORF">FBUS_10213</name>
</gene>
<dbReference type="InterPro" id="IPR033701">
    <property type="entry name" value="POLO_box_1"/>
</dbReference>
<dbReference type="CDD" id="cd13118">
    <property type="entry name" value="POLO_box_1"/>
    <property type="match status" value="1"/>
</dbReference>
<dbReference type="AlphaFoldDB" id="A0A8E0VPN4"/>
<dbReference type="GO" id="GO:0005524">
    <property type="term" value="F:ATP binding"/>
    <property type="evidence" value="ECO:0007669"/>
    <property type="project" value="UniProtKB-UniRule"/>
</dbReference>
<keyword evidence="2" id="KW-0963">Cytoplasm</keyword>
<organism evidence="16 17">
    <name type="scientific">Fasciolopsis buskii</name>
    <dbReference type="NCBI Taxonomy" id="27845"/>
    <lineage>
        <taxon>Eukaryota</taxon>
        <taxon>Metazoa</taxon>
        <taxon>Spiralia</taxon>
        <taxon>Lophotrochozoa</taxon>
        <taxon>Platyhelminthes</taxon>
        <taxon>Trematoda</taxon>
        <taxon>Digenea</taxon>
        <taxon>Plagiorchiida</taxon>
        <taxon>Echinostomata</taxon>
        <taxon>Echinostomatoidea</taxon>
        <taxon>Fasciolidae</taxon>
        <taxon>Fasciolopsis</taxon>
    </lineage>
</organism>
<dbReference type="InterPro" id="IPR008271">
    <property type="entry name" value="Ser/Thr_kinase_AS"/>
</dbReference>
<comment type="caution">
    <text evidence="16">The sequence shown here is derived from an EMBL/GenBank/DDBJ whole genome shotgun (WGS) entry which is preliminary data.</text>
</comment>
<keyword evidence="8 11" id="KW-0067">ATP-binding</keyword>
<dbReference type="FunFam" id="1.10.510.10:FF:000571">
    <property type="entry name" value="Maternal embryonic leucine zipper kinase"/>
    <property type="match status" value="1"/>
</dbReference>
<keyword evidence="6 11" id="KW-0547">Nucleotide-binding</keyword>
<dbReference type="OrthoDB" id="408964at2759"/>
<dbReference type="InterPro" id="IPR017441">
    <property type="entry name" value="Protein_kinase_ATP_BS"/>
</dbReference>
<keyword evidence="7 12" id="KW-0418">Kinase</keyword>
<evidence type="ECO:0000256" key="2">
    <source>
        <dbReference type="ARBA" id="ARBA00022490"/>
    </source>
</evidence>
<dbReference type="GO" id="GO:0005813">
    <property type="term" value="C:centrosome"/>
    <property type="evidence" value="ECO:0007669"/>
    <property type="project" value="TreeGrafter"/>
</dbReference>
<protein>
    <recommendedName>
        <fullName evidence="12">Serine/threonine-protein kinase PLK</fullName>
        <ecNumber evidence="12">2.7.11.21</ecNumber>
    </recommendedName>
    <alternativeName>
        <fullName evidence="12">Polo-like kinase</fullName>
    </alternativeName>
</protein>
<feature type="binding site" evidence="11">
    <location>
        <position position="54"/>
    </location>
    <ligand>
        <name>ATP</name>
        <dbReference type="ChEBI" id="CHEBI:30616"/>
    </ligand>
</feature>
<dbReference type="FunFam" id="3.30.1120.30:FF:000001">
    <property type="entry name" value="Serine/threonine-protein kinase PLK"/>
    <property type="match status" value="1"/>
</dbReference>
<dbReference type="SUPFAM" id="SSF82615">
    <property type="entry name" value="Polo-box domain"/>
    <property type="match status" value="1"/>
</dbReference>
<evidence type="ECO:0000256" key="1">
    <source>
        <dbReference type="ARBA" id="ARBA00004496"/>
    </source>
</evidence>
<reference evidence="16" key="1">
    <citation type="submission" date="2019-05" db="EMBL/GenBank/DDBJ databases">
        <title>Annotation for the trematode Fasciolopsis buski.</title>
        <authorList>
            <person name="Choi Y.-J."/>
        </authorList>
    </citation>
    <scope>NUCLEOTIDE SEQUENCE</scope>
    <source>
        <strain evidence="16">HT</strain>
        <tissue evidence="16">Whole worm</tissue>
    </source>
</reference>
<evidence type="ECO:0000256" key="9">
    <source>
        <dbReference type="ARBA" id="ARBA00047802"/>
    </source>
</evidence>
<dbReference type="GO" id="GO:0005737">
    <property type="term" value="C:cytoplasm"/>
    <property type="evidence" value="ECO:0007669"/>
    <property type="project" value="UniProtKB-SubCell"/>
</dbReference>
<evidence type="ECO:0000259" key="15">
    <source>
        <dbReference type="PROSITE" id="PS50078"/>
    </source>
</evidence>
<dbReference type="PROSITE" id="PS00108">
    <property type="entry name" value="PROTEIN_KINASE_ST"/>
    <property type="match status" value="1"/>
</dbReference>
<dbReference type="Gene3D" id="1.10.510.10">
    <property type="entry name" value="Transferase(Phosphotransferase) domain 1"/>
    <property type="match status" value="1"/>
</dbReference>
<dbReference type="PROSITE" id="PS50078">
    <property type="entry name" value="POLO_BOX"/>
    <property type="match status" value="1"/>
</dbReference>
<evidence type="ECO:0000256" key="13">
    <source>
        <dbReference type="SAM" id="MobiDB-lite"/>
    </source>
</evidence>
<dbReference type="Pfam" id="PF00069">
    <property type="entry name" value="Pkinase"/>
    <property type="match status" value="1"/>
</dbReference>
<dbReference type="FunFam" id="3.30.200.20:FF:000284">
    <property type="entry name" value="Serine/threonine-protein kinase PLK"/>
    <property type="match status" value="1"/>
</dbReference>
<feature type="region of interest" description="Disordered" evidence="13">
    <location>
        <begin position="318"/>
        <end position="337"/>
    </location>
</feature>
<evidence type="ECO:0000256" key="7">
    <source>
        <dbReference type="ARBA" id="ARBA00022777"/>
    </source>
</evidence>
<dbReference type="EC" id="2.7.11.21" evidence="12"/>
<keyword evidence="5" id="KW-0677">Repeat</keyword>
<dbReference type="GO" id="GO:0007052">
    <property type="term" value="P:mitotic spindle organization"/>
    <property type="evidence" value="ECO:0007669"/>
    <property type="project" value="TreeGrafter"/>
</dbReference>
<evidence type="ECO:0000256" key="8">
    <source>
        <dbReference type="ARBA" id="ARBA00022840"/>
    </source>
</evidence>
<evidence type="ECO:0000256" key="3">
    <source>
        <dbReference type="ARBA" id="ARBA00022527"/>
    </source>
</evidence>
<evidence type="ECO:0000313" key="16">
    <source>
        <dbReference type="EMBL" id="KAA0200893.1"/>
    </source>
</evidence>
<dbReference type="PROSITE" id="PS00107">
    <property type="entry name" value="PROTEIN_KINASE_ATP"/>
    <property type="match status" value="1"/>
</dbReference>
<evidence type="ECO:0000259" key="14">
    <source>
        <dbReference type="PROSITE" id="PS50011"/>
    </source>
</evidence>
<comment type="catalytic activity">
    <reaction evidence="9 12">
        <text>L-threonyl-[protein] + ATP = O-phospho-L-threonyl-[protein] + ADP + H(+)</text>
        <dbReference type="Rhea" id="RHEA:46608"/>
        <dbReference type="Rhea" id="RHEA-COMP:11060"/>
        <dbReference type="Rhea" id="RHEA-COMP:11605"/>
        <dbReference type="ChEBI" id="CHEBI:15378"/>
        <dbReference type="ChEBI" id="CHEBI:30013"/>
        <dbReference type="ChEBI" id="CHEBI:30616"/>
        <dbReference type="ChEBI" id="CHEBI:61977"/>
        <dbReference type="ChEBI" id="CHEBI:456216"/>
        <dbReference type="EC" id="2.7.11.21"/>
    </reaction>
</comment>
<dbReference type="PANTHER" id="PTHR24345:SF93">
    <property type="entry name" value="SERINE_THREONINE-PROTEIN KINASE PLK1"/>
    <property type="match status" value="1"/>
</dbReference>
<evidence type="ECO:0000313" key="17">
    <source>
        <dbReference type="Proteomes" id="UP000728185"/>
    </source>
</evidence>
<dbReference type="Gene3D" id="3.30.200.20">
    <property type="entry name" value="Phosphorylase Kinase, domain 1"/>
    <property type="match status" value="1"/>
</dbReference>
<keyword evidence="4 12" id="KW-0808">Transferase</keyword>
<feature type="domain" description="POLO box" evidence="15">
    <location>
        <begin position="380"/>
        <end position="458"/>
    </location>
</feature>
<dbReference type="GO" id="GO:0000922">
    <property type="term" value="C:spindle pole"/>
    <property type="evidence" value="ECO:0007669"/>
    <property type="project" value="TreeGrafter"/>
</dbReference>
<accession>A0A8E0VPN4</accession>
<dbReference type="PROSITE" id="PS50011">
    <property type="entry name" value="PROTEIN_KINASE_DOM"/>
    <property type="match status" value="1"/>
</dbReference>
<dbReference type="Proteomes" id="UP000728185">
    <property type="component" value="Unassembled WGS sequence"/>
</dbReference>
<dbReference type="CDD" id="cd14099">
    <property type="entry name" value="STKc_PLK"/>
    <property type="match status" value="1"/>
</dbReference>
<comment type="subcellular location">
    <subcellularLocation>
        <location evidence="1">Cytoplasm</location>
    </subcellularLocation>
</comment>
<dbReference type="EMBL" id="LUCM01000225">
    <property type="protein sequence ID" value="KAA0200893.1"/>
    <property type="molecule type" value="Genomic_DNA"/>
</dbReference>
<proteinExistence type="inferred from homology"/>
<dbReference type="GO" id="GO:0005634">
    <property type="term" value="C:nucleus"/>
    <property type="evidence" value="ECO:0007669"/>
    <property type="project" value="TreeGrafter"/>
</dbReference>
<dbReference type="SMART" id="SM00220">
    <property type="entry name" value="S_TKc"/>
    <property type="match status" value="1"/>
</dbReference>
<comment type="similarity">
    <text evidence="12">Belongs to the protein kinase superfamily. Ser/Thr protein kinase family. CDC5/Polo subfamily.</text>
</comment>
<sequence length="518" mass="59583">MASKDAARSKDPPEIIVDAKNKKKYNRGRFLGKGGFAKCYELIDQETNEIFAGKVVPKAALTKASQKEKMQQEINIHRTLRHEHVVGFHGYFEDRDFIYIVLELCKRRSLLELHKRRRVISEPEARYFLRQIVHGCQYLHRNKVMHRDLKLANLFLSDDLIIKIGDFGLASRIAHEGEKKKTLCGTPNYIAPEILTKGGHSFEVDCWSLGCILYTLLVGKPPFETRELEKTYTKIRHNEYQIPTGVSTSASKLIRALLHADPSKRPSMFTILDDEFFKDYTPNCLPVTALTTCPRFDVKIQSGRRPLSDINPLEDFPITSGGGTVQKTGATPVEPEPDDGWLLTLKEQIQTLLKTAKVLESDDLLTMEESEHPASCPVYWVSKWVDYSDKYGLGYQLCDNSNGVVFNDITRLLLAANLQNMQYIEPDGTEHFYTKTNHPESLLKKITLLNYFKQYMQENLLKVSFQCFVDLGYFIALRCFLLRKTVWFMRRSEDRLIAVHLRDSREKNVETVSIDVED</sequence>
<evidence type="ECO:0000256" key="10">
    <source>
        <dbReference type="ARBA" id="ARBA00048347"/>
    </source>
</evidence>
<keyword evidence="3 12" id="KW-0723">Serine/threonine-protein kinase</keyword>
<feature type="domain" description="Protein kinase" evidence="14">
    <location>
        <begin position="25"/>
        <end position="277"/>
    </location>
</feature>
<comment type="catalytic activity">
    <reaction evidence="10">
        <text>L-seryl-[protein] + ATP = O-phospho-L-seryl-[protein] + ADP + H(+)</text>
        <dbReference type="Rhea" id="RHEA:17989"/>
        <dbReference type="Rhea" id="RHEA-COMP:9863"/>
        <dbReference type="Rhea" id="RHEA-COMP:11604"/>
        <dbReference type="ChEBI" id="CHEBI:15378"/>
        <dbReference type="ChEBI" id="CHEBI:29999"/>
        <dbReference type="ChEBI" id="CHEBI:30616"/>
        <dbReference type="ChEBI" id="CHEBI:83421"/>
        <dbReference type="ChEBI" id="CHEBI:456216"/>
        <dbReference type="EC" id="2.7.11.21"/>
    </reaction>
</comment>
<dbReference type="PANTHER" id="PTHR24345">
    <property type="entry name" value="SERINE/THREONINE-PROTEIN KINASE PLK"/>
    <property type="match status" value="1"/>
</dbReference>
<evidence type="ECO:0000256" key="6">
    <source>
        <dbReference type="ARBA" id="ARBA00022741"/>
    </source>
</evidence>
<dbReference type="Gene3D" id="3.30.1120.30">
    <property type="entry name" value="POLO box domain"/>
    <property type="match status" value="1"/>
</dbReference>
<dbReference type="InterPro" id="IPR000959">
    <property type="entry name" value="POLO_box_dom"/>
</dbReference>
<dbReference type="InterPro" id="IPR011009">
    <property type="entry name" value="Kinase-like_dom_sf"/>
</dbReference>
<dbReference type="Pfam" id="PF00659">
    <property type="entry name" value="POLO_box"/>
    <property type="match status" value="1"/>
</dbReference>
<evidence type="ECO:0000256" key="5">
    <source>
        <dbReference type="ARBA" id="ARBA00022737"/>
    </source>
</evidence>
<name>A0A8E0VPN4_9TREM</name>
<evidence type="ECO:0000256" key="11">
    <source>
        <dbReference type="PROSITE-ProRule" id="PRU10141"/>
    </source>
</evidence>
<dbReference type="InterPro" id="IPR036947">
    <property type="entry name" value="POLO_box_dom_sf"/>
</dbReference>
<dbReference type="SUPFAM" id="SSF56112">
    <property type="entry name" value="Protein kinase-like (PK-like)"/>
    <property type="match status" value="1"/>
</dbReference>
<dbReference type="InterPro" id="IPR000719">
    <property type="entry name" value="Prot_kinase_dom"/>
</dbReference>